<evidence type="ECO:0000256" key="2">
    <source>
        <dbReference type="ARBA" id="ARBA00022692"/>
    </source>
</evidence>
<keyword evidence="9" id="KW-1185">Reference proteome</keyword>
<feature type="domain" description="TM7S3/TM198-like" evidence="7">
    <location>
        <begin position="85"/>
        <end position="286"/>
    </location>
</feature>
<dbReference type="InterPro" id="IPR025256">
    <property type="entry name" value="TM7S3/TM198-like_dom"/>
</dbReference>
<feature type="transmembrane region" description="Helical" evidence="5">
    <location>
        <begin position="133"/>
        <end position="152"/>
    </location>
</feature>
<feature type="transmembrane region" description="Helical" evidence="5">
    <location>
        <begin position="266"/>
        <end position="285"/>
    </location>
</feature>
<dbReference type="EMBL" id="JADNRY010000017">
    <property type="protein sequence ID" value="KAF9073531.1"/>
    <property type="molecule type" value="Genomic_DNA"/>
</dbReference>
<dbReference type="Pfam" id="PF13886">
    <property type="entry name" value="TM7S3_TM198"/>
    <property type="match status" value="1"/>
</dbReference>
<comment type="subcellular location">
    <subcellularLocation>
        <location evidence="1">Membrane</location>
        <topology evidence="1">Multi-pass membrane protein</topology>
    </subcellularLocation>
</comment>
<sequence>MTLAAHPNVLLFLWALAQLSTWVLATPQSYAPHLYTRKTTTIISHSSNGSIIVLDPDTEQSIPQGLGTDGGGSGFSAPAIIWIGVFFVIGAPLSVAGIRGWRCTTGVALGLASIVCAWAAIINSVNQTGISDLLLTIIVLAFGFLGVVIGVFEFARISSMAALCISGGLAFGMRIALIKKNLLITPLALNWAVIVVFGVANGLFLIWHRRAAMLIACASTGTFLLSLAVDLIINQQSGLSIGLRSVFDNNDNHVAYFAENSYDPRLSTRVILIVSLGLTPVLAFAQHRMFKAPFIRREPPSDEDLCLNYPTEDNGSYRATVFLSGLWDGAKFKMNANRFSV</sequence>
<feature type="chain" id="PRO_5040403983" description="TM7S3/TM198-like domain-containing protein" evidence="6">
    <location>
        <begin position="26"/>
        <end position="341"/>
    </location>
</feature>
<evidence type="ECO:0000313" key="8">
    <source>
        <dbReference type="EMBL" id="KAF9073531.1"/>
    </source>
</evidence>
<name>A0A9P5UBX8_9AGAR</name>
<evidence type="ECO:0000256" key="5">
    <source>
        <dbReference type="SAM" id="Phobius"/>
    </source>
</evidence>
<feature type="transmembrane region" description="Helical" evidence="5">
    <location>
        <begin position="213"/>
        <end position="233"/>
    </location>
</feature>
<protein>
    <recommendedName>
        <fullName evidence="7">TM7S3/TM198-like domain-containing protein</fullName>
    </recommendedName>
</protein>
<feature type="transmembrane region" description="Helical" evidence="5">
    <location>
        <begin position="103"/>
        <end position="121"/>
    </location>
</feature>
<gene>
    <name evidence="8" type="ORF">BDP27DRAFT_1215858</name>
</gene>
<evidence type="ECO:0000259" key="7">
    <source>
        <dbReference type="Pfam" id="PF13886"/>
    </source>
</evidence>
<keyword evidence="4 5" id="KW-0472">Membrane</keyword>
<evidence type="ECO:0000313" key="9">
    <source>
        <dbReference type="Proteomes" id="UP000772434"/>
    </source>
</evidence>
<evidence type="ECO:0000256" key="6">
    <source>
        <dbReference type="SAM" id="SignalP"/>
    </source>
</evidence>
<organism evidence="8 9">
    <name type="scientific">Rhodocollybia butyracea</name>
    <dbReference type="NCBI Taxonomy" id="206335"/>
    <lineage>
        <taxon>Eukaryota</taxon>
        <taxon>Fungi</taxon>
        <taxon>Dikarya</taxon>
        <taxon>Basidiomycota</taxon>
        <taxon>Agaricomycotina</taxon>
        <taxon>Agaricomycetes</taxon>
        <taxon>Agaricomycetidae</taxon>
        <taxon>Agaricales</taxon>
        <taxon>Marasmiineae</taxon>
        <taxon>Omphalotaceae</taxon>
        <taxon>Rhodocollybia</taxon>
    </lineage>
</organism>
<dbReference type="AlphaFoldDB" id="A0A9P5UBX8"/>
<proteinExistence type="predicted"/>
<keyword evidence="3 5" id="KW-1133">Transmembrane helix</keyword>
<evidence type="ECO:0000256" key="1">
    <source>
        <dbReference type="ARBA" id="ARBA00004141"/>
    </source>
</evidence>
<feature type="transmembrane region" description="Helical" evidence="5">
    <location>
        <begin position="75"/>
        <end position="96"/>
    </location>
</feature>
<feature type="transmembrane region" description="Helical" evidence="5">
    <location>
        <begin position="183"/>
        <end position="206"/>
    </location>
</feature>
<dbReference type="OrthoDB" id="3359595at2759"/>
<accession>A0A9P5UBX8</accession>
<keyword evidence="6" id="KW-0732">Signal</keyword>
<keyword evidence="2 5" id="KW-0812">Transmembrane</keyword>
<dbReference type="Proteomes" id="UP000772434">
    <property type="component" value="Unassembled WGS sequence"/>
</dbReference>
<evidence type="ECO:0000256" key="3">
    <source>
        <dbReference type="ARBA" id="ARBA00022989"/>
    </source>
</evidence>
<feature type="transmembrane region" description="Helical" evidence="5">
    <location>
        <begin position="159"/>
        <end position="177"/>
    </location>
</feature>
<comment type="caution">
    <text evidence="8">The sequence shown here is derived from an EMBL/GenBank/DDBJ whole genome shotgun (WGS) entry which is preliminary data.</text>
</comment>
<evidence type="ECO:0000256" key="4">
    <source>
        <dbReference type="ARBA" id="ARBA00023136"/>
    </source>
</evidence>
<reference evidence="8" key="1">
    <citation type="submission" date="2020-11" db="EMBL/GenBank/DDBJ databases">
        <authorList>
            <consortium name="DOE Joint Genome Institute"/>
            <person name="Ahrendt S."/>
            <person name="Riley R."/>
            <person name="Andreopoulos W."/>
            <person name="Labutti K."/>
            <person name="Pangilinan J."/>
            <person name="Ruiz-Duenas F.J."/>
            <person name="Barrasa J.M."/>
            <person name="Sanchez-Garcia M."/>
            <person name="Camarero S."/>
            <person name="Miyauchi S."/>
            <person name="Serrano A."/>
            <person name="Linde D."/>
            <person name="Babiker R."/>
            <person name="Drula E."/>
            <person name="Ayuso-Fernandez I."/>
            <person name="Pacheco R."/>
            <person name="Padilla G."/>
            <person name="Ferreira P."/>
            <person name="Barriuso J."/>
            <person name="Kellner H."/>
            <person name="Castanera R."/>
            <person name="Alfaro M."/>
            <person name="Ramirez L."/>
            <person name="Pisabarro A.G."/>
            <person name="Kuo A."/>
            <person name="Tritt A."/>
            <person name="Lipzen A."/>
            <person name="He G."/>
            <person name="Yan M."/>
            <person name="Ng V."/>
            <person name="Cullen D."/>
            <person name="Martin F."/>
            <person name="Rosso M.-N."/>
            <person name="Henrissat B."/>
            <person name="Hibbett D."/>
            <person name="Martinez A.T."/>
            <person name="Grigoriev I.V."/>
        </authorList>
    </citation>
    <scope>NUCLEOTIDE SEQUENCE</scope>
    <source>
        <strain evidence="8">AH 40177</strain>
    </source>
</reference>
<feature type="signal peptide" evidence="6">
    <location>
        <begin position="1"/>
        <end position="25"/>
    </location>
</feature>
<dbReference type="GO" id="GO:0016020">
    <property type="term" value="C:membrane"/>
    <property type="evidence" value="ECO:0007669"/>
    <property type="project" value="UniProtKB-SubCell"/>
</dbReference>